<accession>A0A6B3BPX4</accession>
<dbReference type="PROSITE" id="PS51462">
    <property type="entry name" value="NUDIX"/>
    <property type="match status" value="1"/>
</dbReference>
<dbReference type="PRINTS" id="PR00502">
    <property type="entry name" value="NUDIXFAMILY"/>
</dbReference>
<dbReference type="SUPFAM" id="SSF55811">
    <property type="entry name" value="Nudix"/>
    <property type="match status" value="1"/>
</dbReference>
<dbReference type="InterPro" id="IPR000086">
    <property type="entry name" value="NUDIX_hydrolase_dom"/>
</dbReference>
<evidence type="ECO:0000256" key="5">
    <source>
        <dbReference type="SAM" id="MobiDB-lite"/>
    </source>
</evidence>
<evidence type="ECO:0000256" key="3">
    <source>
        <dbReference type="ARBA" id="ARBA00022801"/>
    </source>
</evidence>
<sequence length="136" mass="15386">MFVIRDAHVLLLLRRDTGWWDGFWHPPAGRLEPGESVRTAAVRETAEETGLRVESLTLLHVLHERYEGDGRVRLHLFLFARQAVGQARNREPAKCAAVRWWPLRALPETLSGPARNVMERDPHGPAGLTATGWPEP</sequence>
<dbReference type="PANTHER" id="PTHR43046:SF16">
    <property type="entry name" value="ADP-RIBOSE PYROPHOSPHATASE YJHB-RELATED"/>
    <property type="match status" value="1"/>
</dbReference>
<dbReference type="Pfam" id="PF00293">
    <property type="entry name" value="NUDIX"/>
    <property type="match status" value="1"/>
</dbReference>
<reference evidence="7" key="1">
    <citation type="submission" date="2020-01" db="EMBL/GenBank/DDBJ databases">
        <title>Insect and environment-associated Actinomycetes.</title>
        <authorList>
            <person name="Currrie C."/>
            <person name="Chevrette M."/>
            <person name="Carlson C."/>
            <person name="Stubbendieck R."/>
            <person name="Wendt-Pienkowski E."/>
        </authorList>
    </citation>
    <scope>NUCLEOTIDE SEQUENCE</scope>
    <source>
        <strain evidence="7">SID12501</strain>
    </source>
</reference>
<feature type="domain" description="Nudix hydrolase" evidence="6">
    <location>
        <begin position="1"/>
        <end position="129"/>
    </location>
</feature>
<comment type="cofactor">
    <cofactor evidence="1">
        <name>Mg(2+)</name>
        <dbReference type="ChEBI" id="CHEBI:18420"/>
    </cofactor>
</comment>
<evidence type="ECO:0000256" key="2">
    <source>
        <dbReference type="ARBA" id="ARBA00005582"/>
    </source>
</evidence>
<comment type="similarity">
    <text evidence="2 4">Belongs to the Nudix hydrolase family.</text>
</comment>
<dbReference type="InterPro" id="IPR020476">
    <property type="entry name" value="Nudix_hydrolase"/>
</dbReference>
<dbReference type="EMBL" id="JAAGLU010000008">
    <property type="protein sequence ID" value="NEC86376.1"/>
    <property type="molecule type" value="Genomic_DNA"/>
</dbReference>
<feature type="region of interest" description="Disordered" evidence="5">
    <location>
        <begin position="114"/>
        <end position="136"/>
    </location>
</feature>
<comment type="caution">
    <text evidence="7">The sequence shown here is derived from an EMBL/GenBank/DDBJ whole genome shotgun (WGS) entry which is preliminary data.</text>
</comment>
<protein>
    <submittedName>
        <fullName evidence="7">NUDIX domain-containing protein</fullName>
    </submittedName>
</protein>
<evidence type="ECO:0000256" key="1">
    <source>
        <dbReference type="ARBA" id="ARBA00001946"/>
    </source>
</evidence>
<evidence type="ECO:0000256" key="4">
    <source>
        <dbReference type="RuleBase" id="RU003476"/>
    </source>
</evidence>
<dbReference type="PANTHER" id="PTHR43046">
    <property type="entry name" value="GDP-MANNOSE MANNOSYL HYDROLASE"/>
    <property type="match status" value="1"/>
</dbReference>
<keyword evidence="3 4" id="KW-0378">Hydrolase</keyword>
<organism evidence="7">
    <name type="scientific">Streptomyces sp. SID12501</name>
    <dbReference type="NCBI Taxonomy" id="2706042"/>
    <lineage>
        <taxon>Bacteria</taxon>
        <taxon>Bacillati</taxon>
        <taxon>Actinomycetota</taxon>
        <taxon>Actinomycetes</taxon>
        <taxon>Kitasatosporales</taxon>
        <taxon>Streptomycetaceae</taxon>
        <taxon>Streptomyces</taxon>
    </lineage>
</organism>
<evidence type="ECO:0000259" key="6">
    <source>
        <dbReference type="PROSITE" id="PS51462"/>
    </source>
</evidence>
<dbReference type="GO" id="GO:0016787">
    <property type="term" value="F:hydrolase activity"/>
    <property type="evidence" value="ECO:0007669"/>
    <property type="project" value="UniProtKB-KW"/>
</dbReference>
<proteinExistence type="inferred from homology"/>
<dbReference type="Gene3D" id="3.90.79.10">
    <property type="entry name" value="Nucleoside Triphosphate Pyrophosphohydrolase"/>
    <property type="match status" value="1"/>
</dbReference>
<dbReference type="InterPro" id="IPR020084">
    <property type="entry name" value="NUDIX_hydrolase_CS"/>
</dbReference>
<dbReference type="InterPro" id="IPR015797">
    <property type="entry name" value="NUDIX_hydrolase-like_dom_sf"/>
</dbReference>
<gene>
    <name evidence="7" type="ORF">G3I71_11200</name>
</gene>
<evidence type="ECO:0000313" key="7">
    <source>
        <dbReference type="EMBL" id="NEC86376.1"/>
    </source>
</evidence>
<name>A0A6B3BPX4_9ACTN</name>
<dbReference type="AlphaFoldDB" id="A0A6B3BPX4"/>
<dbReference type="PROSITE" id="PS00893">
    <property type="entry name" value="NUDIX_BOX"/>
    <property type="match status" value="1"/>
</dbReference>